<dbReference type="InterPro" id="IPR036388">
    <property type="entry name" value="WH-like_DNA-bd_sf"/>
</dbReference>
<dbReference type="Pfam" id="PF00126">
    <property type="entry name" value="HTH_1"/>
    <property type="match status" value="1"/>
</dbReference>
<evidence type="ECO:0000256" key="3">
    <source>
        <dbReference type="ARBA" id="ARBA00023163"/>
    </source>
</evidence>
<dbReference type="PANTHER" id="PTHR30126:SF91">
    <property type="entry name" value="LYSR FAMILY TRANSCRIPTIONAL REGULATOR"/>
    <property type="match status" value="1"/>
</dbReference>
<dbReference type="EMBL" id="JBFRUW010000003">
    <property type="protein sequence ID" value="MFA0566876.1"/>
    <property type="molecule type" value="Genomic_DNA"/>
</dbReference>
<dbReference type="Proteomes" id="UP001570417">
    <property type="component" value="Unassembled WGS sequence"/>
</dbReference>
<keyword evidence="3" id="KW-0804">Transcription</keyword>
<dbReference type="PROSITE" id="PS50931">
    <property type="entry name" value="HTH_LYSR"/>
    <property type="match status" value="1"/>
</dbReference>
<evidence type="ECO:0000256" key="2">
    <source>
        <dbReference type="ARBA" id="ARBA00023015"/>
    </source>
</evidence>
<keyword evidence="2" id="KW-0805">Transcription regulation</keyword>
<comment type="caution">
    <text evidence="5">The sequence shown here is derived from an EMBL/GenBank/DDBJ whole genome shotgun (WGS) entry which is preliminary data.</text>
</comment>
<proteinExistence type="inferred from homology"/>
<feature type="domain" description="HTH lysR-type" evidence="4">
    <location>
        <begin position="2"/>
        <end position="59"/>
    </location>
</feature>
<name>A0ABV4N6V2_9VIBR</name>
<dbReference type="SUPFAM" id="SSF46785">
    <property type="entry name" value="Winged helix' DNA-binding domain"/>
    <property type="match status" value="1"/>
</dbReference>
<reference evidence="5 6" key="1">
    <citation type="journal article" date="2024" name="ISME J.">
        <title>Tailless and filamentous prophages are predominant in marine Vibrio.</title>
        <authorList>
            <person name="Steensen K."/>
            <person name="Seneca J."/>
            <person name="Bartlau N."/>
            <person name="Yu X.A."/>
            <person name="Hussain F.A."/>
            <person name="Polz M.F."/>
        </authorList>
    </citation>
    <scope>NUCLEOTIDE SEQUENCE [LARGE SCALE GENOMIC DNA]</scope>
    <source>
        <strain evidence="5 6">10N.222.51.A1</strain>
    </source>
</reference>
<dbReference type="RefSeq" id="WP_372264538.1">
    <property type="nucleotide sequence ID" value="NZ_JBFRUW010000003.1"/>
</dbReference>
<dbReference type="InterPro" id="IPR036390">
    <property type="entry name" value="WH_DNA-bd_sf"/>
</dbReference>
<evidence type="ECO:0000313" key="5">
    <source>
        <dbReference type="EMBL" id="MFA0566876.1"/>
    </source>
</evidence>
<dbReference type="PANTHER" id="PTHR30126">
    <property type="entry name" value="HTH-TYPE TRANSCRIPTIONAL REGULATOR"/>
    <property type="match status" value="1"/>
</dbReference>
<accession>A0ABV4N6V2</accession>
<evidence type="ECO:0000259" key="4">
    <source>
        <dbReference type="PROSITE" id="PS50931"/>
    </source>
</evidence>
<comment type="similarity">
    <text evidence="1">Belongs to the LysR transcriptional regulatory family.</text>
</comment>
<evidence type="ECO:0000313" key="6">
    <source>
        <dbReference type="Proteomes" id="UP001570417"/>
    </source>
</evidence>
<gene>
    <name evidence="5" type="ORF">AB4566_01155</name>
</gene>
<protein>
    <submittedName>
        <fullName evidence="5">LysR family transcriptional regulator</fullName>
    </submittedName>
</protein>
<dbReference type="Gene3D" id="3.40.190.290">
    <property type="match status" value="1"/>
</dbReference>
<dbReference type="Gene3D" id="1.10.10.10">
    <property type="entry name" value="Winged helix-like DNA-binding domain superfamily/Winged helix DNA-binding domain"/>
    <property type="match status" value="1"/>
</dbReference>
<evidence type="ECO:0000256" key="1">
    <source>
        <dbReference type="ARBA" id="ARBA00009437"/>
    </source>
</evidence>
<sequence>MFSYEYLKSFCTTYDEHSYSNAARVLGKDRTTIREQVKALEDSYRVELFTIEGKKAVPTEFARSIYKQSKLLVQNSDRLHLRMLEAYQQELIHLDFYHDTLMPNDLVVEIESYVLKEHPNLIINWLHRNRDEVFADIVTGHNKVAIMQHRMENISEYPITAIKLGDGDFSAYARVESPLFQIPLVQLEDLQLETQYISENHTKTMPEWLGISPYFRTVSNNDMLLELVKKNGWALLPNSLAAELVATKKIRKIEFKELLNHSAKFGLSFFYPMSFESTNVYSGLLEVIRSYSRKYL</sequence>
<keyword evidence="6" id="KW-1185">Reference proteome</keyword>
<organism evidence="5 6">
    <name type="scientific">Vibrio gallaecicus</name>
    <dbReference type="NCBI Taxonomy" id="552386"/>
    <lineage>
        <taxon>Bacteria</taxon>
        <taxon>Pseudomonadati</taxon>
        <taxon>Pseudomonadota</taxon>
        <taxon>Gammaproteobacteria</taxon>
        <taxon>Vibrionales</taxon>
        <taxon>Vibrionaceae</taxon>
        <taxon>Vibrio</taxon>
    </lineage>
</organism>
<dbReference type="InterPro" id="IPR000847">
    <property type="entry name" value="LysR_HTH_N"/>
</dbReference>
<dbReference type="SUPFAM" id="SSF53850">
    <property type="entry name" value="Periplasmic binding protein-like II"/>
    <property type="match status" value="1"/>
</dbReference>